<evidence type="ECO:0000259" key="1">
    <source>
        <dbReference type="Pfam" id="PF13649"/>
    </source>
</evidence>
<dbReference type="EMBL" id="CADCVW010000030">
    <property type="protein sequence ID" value="CAA9490321.1"/>
    <property type="molecule type" value="Genomic_DNA"/>
</dbReference>
<accession>A0A6J4SCU5</accession>
<reference evidence="2" key="1">
    <citation type="submission" date="2020-02" db="EMBL/GenBank/DDBJ databases">
        <authorList>
            <person name="Meier V. D."/>
        </authorList>
    </citation>
    <scope>NUCLEOTIDE SEQUENCE</scope>
    <source>
        <strain evidence="2">AVDCRST_MAG39</strain>
    </source>
</reference>
<organism evidence="2">
    <name type="scientific">uncultured Sphingomonadaceae bacterium</name>
    <dbReference type="NCBI Taxonomy" id="169976"/>
    <lineage>
        <taxon>Bacteria</taxon>
        <taxon>Pseudomonadati</taxon>
        <taxon>Pseudomonadota</taxon>
        <taxon>Alphaproteobacteria</taxon>
        <taxon>Sphingomonadales</taxon>
        <taxon>Sphingomonadaceae</taxon>
        <taxon>environmental samples</taxon>
    </lineage>
</organism>
<feature type="domain" description="Methyltransferase" evidence="1">
    <location>
        <begin position="61"/>
        <end position="152"/>
    </location>
</feature>
<sequence length="229" mass="26261">MTSLARRSFAEEQMDAAELPPAVYDQVLRDLSRVNRWTLAARPTLEFLDRAVGPRRSFSLLDVGFGSGDMLREIADWARRRDKEARLVGVDLNPKSVAVARALTPTELPIDYRTGDYTDQPEPFDFVVSSLVAHHMTPGQLRAFLRHMERTARLGWFVNDLHRRYLPHRGYPLLARMLGAHRIVREDGTLSIARSFRADEWRAILADAGVHGARVGRRFPYRLCVERLR</sequence>
<dbReference type="Gene3D" id="3.40.50.150">
    <property type="entry name" value="Vaccinia Virus protein VP39"/>
    <property type="match status" value="1"/>
</dbReference>
<name>A0A6J4SCU5_9SPHN</name>
<dbReference type="SUPFAM" id="SSF53335">
    <property type="entry name" value="S-adenosyl-L-methionine-dependent methyltransferases"/>
    <property type="match status" value="1"/>
</dbReference>
<evidence type="ECO:0000313" key="2">
    <source>
        <dbReference type="EMBL" id="CAA9490321.1"/>
    </source>
</evidence>
<gene>
    <name evidence="2" type="ORF">AVDCRST_MAG39-759</name>
</gene>
<dbReference type="InterPro" id="IPR041698">
    <property type="entry name" value="Methyltransf_25"/>
</dbReference>
<dbReference type="InterPro" id="IPR029063">
    <property type="entry name" value="SAM-dependent_MTases_sf"/>
</dbReference>
<protein>
    <recommendedName>
        <fullName evidence="1">Methyltransferase domain-containing protein</fullName>
    </recommendedName>
</protein>
<dbReference type="CDD" id="cd02440">
    <property type="entry name" value="AdoMet_MTases"/>
    <property type="match status" value="1"/>
</dbReference>
<dbReference type="AlphaFoldDB" id="A0A6J4SCU5"/>
<proteinExistence type="predicted"/>
<dbReference type="Pfam" id="PF13649">
    <property type="entry name" value="Methyltransf_25"/>
    <property type="match status" value="1"/>
</dbReference>